<evidence type="ECO:0000313" key="9">
    <source>
        <dbReference type="Proteomes" id="UP000886744"/>
    </source>
</evidence>
<evidence type="ECO:0000259" key="6">
    <source>
        <dbReference type="PROSITE" id="PS50110"/>
    </source>
</evidence>
<dbReference type="InterPro" id="IPR039420">
    <property type="entry name" value="WalR-like"/>
</dbReference>
<dbReference type="GO" id="GO:0000156">
    <property type="term" value="F:phosphorelay response regulator activity"/>
    <property type="evidence" value="ECO:0007669"/>
    <property type="project" value="TreeGrafter"/>
</dbReference>
<dbReference type="GO" id="GO:0000976">
    <property type="term" value="F:transcription cis-regulatory region binding"/>
    <property type="evidence" value="ECO:0007669"/>
    <property type="project" value="TreeGrafter"/>
</dbReference>
<evidence type="ECO:0000256" key="5">
    <source>
        <dbReference type="PROSITE-ProRule" id="PRU01091"/>
    </source>
</evidence>
<dbReference type="Gene3D" id="3.40.50.2300">
    <property type="match status" value="1"/>
</dbReference>
<reference evidence="8" key="1">
    <citation type="submission" date="2020-10" db="EMBL/GenBank/DDBJ databases">
        <authorList>
            <person name="Gilroy R."/>
        </authorList>
    </citation>
    <scope>NUCLEOTIDE SEQUENCE</scope>
    <source>
        <strain evidence="8">ChiHjej13B12-12457</strain>
    </source>
</reference>
<dbReference type="Pfam" id="PF00486">
    <property type="entry name" value="Trans_reg_C"/>
    <property type="match status" value="1"/>
</dbReference>
<dbReference type="GO" id="GO:0032993">
    <property type="term" value="C:protein-DNA complex"/>
    <property type="evidence" value="ECO:0007669"/>
    <property type="project" value="TreeGrafter"/>
</dbReference>
<dbReference type="SUPFAM" id="SSF52172">
    <property type="entry name" value="CheY-like"/>
    <property type="match status" value="1"/>
</dbReference>
<accession>A0A9D1E288</accession>
<dbReference type="Pfam" id="PF00072">
    <property type="entry name" value="Response_reg"/>
    <property type="match status" value="1"/>
</dbReference>
<feature type="modified residue" description="4-aspartylphosphate" evidence="4">
    <location>
        <position position="58"/>
    </location>
</feature>
<dbReference type="PANTHER" id="PTHR48111">
    <property type="entry name" value="REGULATOR OF RPOS"/>
    <property type="match status" value="1"/>
</dbReference>
<comment type="caution">
    <text evidence="8">The sequence shown here is derived from an EMBL/GenBank/DDBJ whole genome shotgun (WGS) entry which is preliminary data.</text>
</comment>
<dbReference type="InterPro" id="IPR001789">
    <property type="entry name" value="Sig_transdc_resp-reg_receiver"/>
</dbReference>
<evidence type="ECO:0000313" key="8">
    <source>
        <dbReference type="EMBL" id="HIR63208.1"/>
    </source>
</evidence>
<dbReference type="Proteomes" id="UP000886744">
    <property type="component" value="Unassembled WGS sequence"/>
</dbReference>
<gene>
    <name evidence="8" type="ORF">IAC94_06780</name>
</gene>
<evidence type="ECO:0000256" key="3">
    <source>
        <dbReference type="ARBA" id="ARBA00023125"/>
    </source>
</evidence>
<dbReference type="SMART" id="SM00448">
    <property type="entry name" value="REC"/>
    <property type="match status" value="1"/>
</dbReference>
<reference evidence="8" key="2">
    <citation type="journal article" date="2021" name="PeerJ">
        <title>Extensive microbial diversity within the chicken gut microbiome revealed by metagenomics and culture.</title>
        <authorList>
            <person name="Gilroy R."/>
            <person name="Ravi A."/>
            <person name="Getino M."/>
            <person name="Pursley I."/>
            <person name="Horton D.L."/>
            <person name="Alikhan N.F."/>
            <person name="Baker D."/>
            <person name="Gharbi K."/>
            <person name="Hall N."/>
            <person name="Watson M."/>
            <person name="Adriaenssens E.M."/>
            <person name="Foster-Nyarko E."/>
            <person name="Jarju S."/>
            <person name="Secka A."/>
            <person name="Antonio M."/>
            <person name="Oren A."/>
            <person name="Chaudhuri R.R."/>
            <person name="La Ragione R."/>
            <person name="Hildebrand F."/>
            <person name="Pallen M.J."/>
        </authorList>
    </citation>
    <scope>NUCLEOTIDE SEQUENCE</scope>
    <source>
        <strain evidence="8">ChiHjej13B12-12457</strain>
    </source>
</reference>
<feature type="domain" description="OmpR/PhoB-type" evidence="7">
    <location>
        <begin position="139"/>
        <end position="237"/>
    </location>
</feature>
<feature type="domain" description="Response regulatory" evidence="6">
    <location>
        <begin position="9"/>
        <end position="126"/>
    </location>
</feature>
<organism evidence="8 9">
    <name type="scientific">Candidatus Coprenecus avistercoris</name>
    <dbReference type="NCBI Taxonomy" id="2840730"/>
    <lineage>
        <taxon>Bacteria</taxon>
        <taxon>Pseudomonadati</taxon>
        <taxon>Bacteroidota</taxon>
        <taxon>Bacteroidia</taxon>
        <taxon>Bacteroidales</taxon>
        <taxon>Rikenellaceae</taxon>
        <taxon>Rikenellaceae incertae sedis</taxon>
        <taxon>Candidatus Coprenecus</taxon>
    </lineage>
</organism>
<evidence type="ECO:0000256" key="4">
    <source>
        <dbReference type="PROSITE-ProRule" id="PRU00169"/>
    </source>
</evidence>
<name>A0A9D1E288_9BACT</name>
<dbReference type="Gene3D" id="1.10.10.10">
    <property type="entry name" value="Winged helix-like DNA-binding domain superfamily/Winged helix DNA-binding domain"/>
    <property type="match status" value="1"/>
</dbReference>
<dbReference type="InterPro" id="IPR016032">
    <property type="entry name" value="Sig_transdc_resp-reg_C-effctor"/>
</dbReference>
<dbReference type="SUPFAM" id="SSF46894">
    <property type="entry name" value="C-terminal effector domain of the bipartite response regulators"/>
    <property type="match status" value="1"/>
</dbReference>
<dbReference type="PANTHER" id="PTHR48111:SF40">
    <property type="entry name" value="PHOSPHATE REGULON TRANSCRIPTIONAL REGULATORY PROTEIN PHOB"/>
    <property type="match status" value="1"/>
</dbReference>
<dbReference type="EMBL" id="DVHI01000082">
    <property type="protein sequence ID" value="HIR63208.1"/>
    <property type="molecule type" value="Genomic_DNA"/>
</dbReference>
<protein>
    <submittedName>
        <fullName evidence="8">Response regulator transcription factor</fullName>
    </submittedName>
</protein>
<dbReference type="PROSITE" id="PS51755">
    <property type="entry name" value="OMPR_PHOB"/>
    <property type="match status" value="1"/>
</dbReference>
<keyword evidence="1 4" id="KW-0597">Phosphoprotein</keyword>
<dbReference type="SMART" id="SM00862">
    <property type="entry name" value="Trans_reg_C"/>
    <property type="match status" value="1"/>
</dbReference>
<dbReference type="InterPro" id="IPR011006">
    <property type="entry name" value="CheY-like_superfamily"/>
</dbReference>
<proteinExistence type="predicted"/>
<dbReference type="AlphaFoldDB" id="A0A9D1E288"/>
<dbReference type="CDD" id="cd00383">
    <property type="entry name" value="trans_reg_C"/>
    <property type="match status" value="1"/>
</dbReference>
<dbReference type="InterPro" id="IPR001867">
    <property type="entry name" value="OmpR/PhoB-type_DNA-bd"/>
</dbReference>
<dbReference type="GO" id="GO:0005829">
    <property type="term" value="C:cytosol"/>
    <property type="evidence" value="ECO:0007669"/>
    <property type="project" value="TreeGrafter"/>
</dbReference>
<evidence type="ECO:0000259" key="7">
    <source>
        <dbReference type="PROSITE" id="PS51755"/>
    </source>
</evidence>
<evidence type="ECO:0000256" key="2">
    <source>
        <dbReference type="ARBA" id="ARBA00023012"/>
    </source>
</evidence>
<dbReference type="PROSITE" id="PS50110">
    <property type="entry name" value="RESPONSE_REGULATORY"/>
    <property type="match status" value="1"/>
</dbReference>
<feature type="DNA-binding region" description="OmpR/PhoB-type" evidence="5">
    <location>
        <begin position="139"/>
        <end position="237"/>
    </location>
</feature>
<keyword evidence="2" id="KW-0902">Two-component regulatory system</keyword>
<keyword evidence="3 5" id="KW-0238">DNA-binding</keyword>
<dbReference type="InterPro" id="IPR036388">
    <property type="entry name" value="WH-like_DNA-bd_sf"/>
</dbReference>
<evidence type="ECO:0000256" key="1">
    <source>
        <dbReference type="ARBA" id="ARBA00022553"/>
    </source>
</evidence>
<sequence length="239" mass="26134">MENADNRIRLLLVEDERTLAGIIADTLSEKGFEVRCAYNGADGLRAAADFRPEVVVTDIMMPTMDGFTFVKRLRQEGICGENVPVLFLSARSGAEDVVRGFELGAQDYIRKPFAMSELIVRIHALLGRQRARTAAAQSSSPIVLGLYTFDPSTAVLSLSDGSSTVLPAREAELLALLASHLGETAPNTLILKQLWGDDDYFSTRSLNVHITRLRKRLAADPAVSIISHRGVGYCLRVSD</sequence>
<dbReference type="GO" id="GO:0006355">
    <property type="term" value="P:regulation of DNA-templated transcription"/>
    <property type="evidence" value="ECO:0007669"/>
    <property type="project" value="InterPro"/>
</dbReference>